<dbReference type="SUPFAM" id="SSF48208">
    <property type="entry name" value="Six-hairpin glycosidases"/>
    <property type="match status" value="1"/>
</dbReference>
<evidence type="ECO:0000313" key="3">
    <source>
        <dbReference type="Proteomes" id="UP001056455"/>
    </source>
</evidence>
<dbReference type="CDD" id="cd02955">
    <property type="entry name" value="SSP411"/>
    <property type="match status" value="1"/>
</dbReference>
<organism evidence="2 3">
    <name type="scientific">Ornithinimicrobium faecis</name>
    <dbReference type="NCBI Taxonomy" id="2934158"/>
    <lineage>
        <taxon>Bacteria</taxon>
        <taxon>Bacillati</taxon>
        <taxon>Actinomycetota</taxon>
        <taxon>Actinomycetes</taxon>
        <taxon>Micrococcales</taxon>
        <taxon>Ornithinimicrobiaceae</taxon>
        <taxon>Ornithinimicrobium</taxon>
    </lineage>
</organism>
<dbReference type="PIRSF" id="PIRSF006402">
    <property type="entry name" value="UCP006402_thioredoxin"/>
    <property type="match status" value="1"/>
</dbReference>
<dbReference type="PANTHER" id="PTHR42899:SF1">
    <property type="entry name" value="SPERMATOGENESIS-ASSOCIATED PROTEIN 20"/>
    <property type="match status" value="1"/>
</dbReference>
<reference evidence="2" key="1">
    <citation type="submission" date="2022-06" db="EMBL/GenBank/DDBJ databases">
        <title>Ornithinimicrobium HY1793.</title>
        <authorList>
            <person name="Huang Y."/>
        </authorList>
    </citation>
    <scope>NUCLEOTIDE SEQUENCE</scope>
    <source>
        <strain evidence="2">HY1793</strain>
    </source>
</reference>
<dbReference type="Gene3D" id="3.40.30.10">
    <property type="entry name" value="Glutaredoxin"/>
    <property type="match status" value="1"/>
</dbReference>
<dbReference type="InterPro" id="IPR004879">
    <property type="entry name" value="Ssp411-like_TRX"/>
</dbReference>
<gene>
    <name evidence="2" type="ORF">NF556_13060</name>
</gene>
<dbReference type="Pfam" id="PF03190">
    <property type="entry name" value="Thioredox_DsbH"/>
    <property type="match status" value="1"/>
</dbReference>
<evidence type="ECO:0000259" key="1">
    <source>
        <dbReference type="Pfam" id="PF03190"/>
    </source>
</evidence>
<proteinExistence type="predicted"/>
<sequence length="670" mass="71468">MANRLANATSPYLLQHADNPVDWREWGDEAFAEARRLNRPIFLSVGYAACHWCHVMAHESFEDEGVAELLNASYVPVKVDREERPDVDAVYMDATVAMTGQGGWPMTCLLTPEGEPFWCGTYLQRPQLLQLLTAIGGAWSDQEAQVRASGTAVVEALTKAQSGSAQSLPLSAELLDAAVATLTRSYDQEHPGFGSAPKFPPSMVLEFLLRHHARTGSSTAWRMAQETATAMARGGLYDQLAGGFARYAVDRAWVVPHFEKMLYDNAQLLRVYAHLWQAAVRDDEADTAALAERVVRETVAFLLESLRTPEGGFASSLDADTEGVEGSTYVWTPAQLEELLGQQDGRRAATLLTVTASGTFEHGTSTLQLLNDPDDPTWWATTRASLKARRDLRPQPALDDKVVTAWNGLTIAALADAGSLLDEPSWVAAAADAARLVLDLHFVDGRLRRSSRAGRVGAAEAVAEDYGDLIEGLVALHAATADAQWLNAAGTLLEDAVARFGDGQGIFHDTAADAEELVLRPRARGDNAEPCGQSALASALLAHGAAAGSAQHLELGTQALAPMGVIAQRDPRFAGWALAAGEAAQAGPLQIAISEGTGQRDLVDVARQSVGAMVVVGSPDQAPPLLDGRPDVDGQAAAYVCRGTVCDLPVTSPADLREALTRGRGSQLTD</sequence>
<dbReference type="SUPFAM" id="SSF52833">
    <property type="entry name" value="Thioredoxin-like"/>
    <property type="match status" value="1"/>
</dbReference>
<protein>
    <submittedName>
        <fullName evidence="2">Thioredoxin domain-containing protein</fullName>
    </submittedName>
</protein>
<keyword evidence="3" id="KW-1185">Reference proteome</keyword>
<dbReference type="InterPro" id="IPR024705">
    <property type="entry name" value="Ssp411"/>
</dbReference>
<feature type="domain" description="Spermatogenesis-associated protein 20-like TRX" evidence="1">
    <location>
        <begin position="3"/>
        <end position="157"/>
    </location>
</feature>
<dbReference type="InterPro" id="IPR008928">
    <property type="entry name" value="6-hairpin_glycosidase_sf"/>
</dbReference>
<dbReference type="PANTHER" id="PTHR42899">
    <property type="entry name" value="SPERMATOGENESIS-ASSOCIATED PROTEIN 20"/>
    <property type="match status" value="1"/>
</dbReference>
<accession>A0ABY4Z1I8</accession>
<dbReference type="InterPro" id="IPR036249">
    <property type="entry name" value="Thioredoxin-like_sf"/>
</dbReference>
<dbReference type="EMBL" id="CP099489">
    <property type="protein sequence ID" value="USQ82197.1"/>
    <property type="molecule type" value="Genomic_DNA"/>
</dbReference>
<name>A0ABY4Z1I8_9MICO</name>
<dbReference type="Proteomes" id="UP001056455">
    <property type="component" value="Chromosome"/>
</dbReference>
<evidence type="ECO:0000313" key="2">
    <source>
        <dbReference type="EMBL" id="USQ82197.1"/>
    </source>
</evidence>